<organism evidence="1 2">
    <name type="scientific">Parasphingorhabdus litoris</name>
    <dbReference type="NCBI Taxonomy" id="394733"/>
    <lineage>
        <taxon>Bacteria</taxon>
        <taxon>Pseudomonadati</taxon>
        <taxon>Pseudomonadota</taxon>
        <taxon>Alphaproteobacteria</taxon>
        <taxon>Sphingomonadales</taxon>
        <taxon>Sphingomonadaceae</taxon>
        <taxon>Parasphingorhabdus</taxon>
    </lineage>
</organism>
<reference evidence="1 2" key="1">
    <citation type="journal article" date="2019" name="Int. J. Syst. Evol. Microbiol.">
        <title>The Global Catalogue of Microorganisms (GCM) 10K type strain sequencing project: providing services to taxonomists for standard genome sequencing and annotation.</title>
        <authorList>
            <consortium name="The Broad Institute Genomics Platform"/>
            <consortium name="The Broad Institute Genome Sequencing Center for Infectious Disease"/>
            <person name="Wu L."/>
            <person name="Ma J."/>
        </authorList>
    </citation>
    <scope>NUCLEOTIDE SEQUENCE [LARGE SCALE GENOMIC DNA]</scope>
    <source>
        <strain evidence="1 2">JCM 14162</strain>
    </source>
</reference>
<keyword evidence="2" id="KW-1185">Reference proteome</keyword>
<evidence type="ECO:0000313" key="1">
    <source>
        <dbReference type="EMBL" id="GAA0465716.1"/>
    </source>
</evidence>
<dbReference type="RefSeq" id="WP_229954155.1">
    <property type="nucleotide sequence ID" value="NZ_BAAAEM010000002.1"/>
</dbReference>
<accession>A0ABN1A241</accession>
<sequence>MNTLRLVLFTRYPVPGSAKTRLIPALGADAAAAVHKRLTERTVETLKQTGKSVEIRFSGGDTNSFSSWLGNDLSYLPQVDGDLTERLLAAINPAPVIFLGSDTPDLSAHHVNAAIHALQKSDVVIGPADDGGYYLIGIAKPYPFLFENMRWSTEHVMPDTLHRLRQQKIGFELLETLHDCDRPEDLDRWPWLTS</sequence>
<dbReference type="SUPFAM" id="SSF53448">
    <property type="entry name" value="Nucleotide-diphospho-sugar transferases"/>
    <property type="match status" value="1"/>
</dbReference>
<name>A0ABN1A241_9SPHN</name>
<evidence type="ECO:0000313" key="2">
    <source>
        <dbReference type="Proteomes" id="UP001500713"/>
    </source>
</evidence>
<dbReference type="NCBIfam" id="TIGR04282">
    <property type="entry name" value="glyco_like_cofC"/>
    <property type="match status" value="1"/>
</dbReference>
<dbReference type="PANTHER" id="PTHR36529:SF1">
    <property type="entry name" value="GLYCOSYLTRANSFERASE"/>
    <property type="match status" value="1"/>
</dbReference>
<dbReference type="InterPro" id="IPR018641">
    <property type="entry name" value="Trfase_1_rSAM/seldom-assoc"/>
</dbReference>
<dbReference type="PANTHER" id="PTHR36529">
    <property type="entry name" value="SLL1095 PROTEIN"/>
    <property type="match status" value="1"/>
</dbReference>
<proteinExistence type="predicted"/>
<dbReference type="Pfam" id="PF09837">
    <property type="entry name" value="DUF2064"/>
    <property type="match status" value="1"/>
</dbReference>
<gene>
    <name evidence="1" type="ORF">GCM10009096_02940</name>
</gene>
<protein>
    <submittedName>
        <fullName evidence="1">TIGR04282 family arsenosugar biosynthesis glycosyltransferase</fullName>
    </submittedName>
</protein>
<dbReference type="EMBL" id="BAAAEM010000002">
    <property type="protein sequence ID" value="GAA0465716.1"/>
    <property type="molecule type" value="Genomic_DNA"/>
</dbReference>
<comment type="caution">
    <text evidence="1">The sequence shown here is derived from an EMBL/GenBank/DDBJ whole genome shotgun (WGS) entry which is preliminary data.</text>
</comment>
<dbReference type="Proteomes" id="UP001500713">
    <property type="component" value="Unassembled WGS sequence"/>
</dbReference>
<dbReference type="InterPro" id="IPR029044">
    <property type="entry name" value="Nucleotide-diphossugar_trans"/>
</dbReference>
<dbReference type="Gene3D" id="3.90.550.10">
    <property type="entry name" value="Spore Coat Polysaccharide Biosynthesis Protein SpsA, Chain A"/>
    <property type="match status" value="1"/>
</dbReference>